<evidence type="ECO:0008006" key="5">
    <source>
        <dbReference type="Google" id="ProtNLM"/>
    </source>
</evidence>
<feature type="transmembrane region" description="Helical" evidence="1">
    <location>
        <begin position="238"/>
        <end position="258"/>
    </location>
</feature>
<keyword evidence="1" id="KW-1133">Transmembrane helix</keyword>
<accession>A0ABQ3PN76</accession>
<feature type="transmembrane region" description="Helical" evidence="1">
    <location>
        <begin position="53"/>
        <end position="74"/>
    </location>
</feature>
<feature type="transmembrane region" description="Helical" evidence="1">
    <location>
        <begin position="203"/>
        <end position="226"/>
    </location>
</feature>
<feature type="transmembrane region" description="Helical" evidence="1">
    <location>
        <begin position="372"/>
        <end position="390"/>
    </location>
</feature>
<gene>
    <name evidence="2" type="ORF">Shyd_57730</name>
    <name evidence="3" type="ORF">Shyd_78400</name>
</gene>
<protein>
    <recommendedName>
        <fullName evidence="5">Amino acid:polyamine antiporter</fullName>
    </recommendedName>
</protein>
<dbReference type="EMBL" id="BNDW01000102">
    <property type="protein sequence ID" value="GHI26469.1"/>
    <property type="molecule type" value="Genomic_DNA"/>
</dbReference>
<dbReference type="Proteomes" id="UP001052739">
    <property type="component" value="Unassembled WGS sequence"/>
</dbReference>
<feature type="transmembrane region" description="Helical" evidence="1">
    <location>
        <begin position="270"/>
        <end position="290"/>
    </location>
</feature>
<name>A0ABQ3PN76_9ACTN</name>
<sequence>MEPPEAAGPSAAGSAAAGRPVRTLAARVAGGVLGAGMLVMPPVVVALANGDGLLVWTAHVLLGGAVALVLAALVRARIGPASLAGAVGALLGTWAERVVDGVFAVAFTAGQAAIAWFAATALLTAADGAPPRAGTDGLPLALAVLVAAGAAALGPRTLPAPVLRWRPWVTGVLALACAVWAWPGDPAAWAGTPLAPSGLTPDGALWLALAALFFAGVGWEAVTGAAPATAAGPGRTAAGVLLGTAAVAVVYLGLAAVQERAAPGPAPAPLRWALAGATAAVLASYVFTNVRTAARIAARLYPGGRRSAERGPARALVVAVGAACCAFAWAGARDGGVPLLLLGPAAAALTGYALGAAAAVRHGGPALRCAGLLLVAVLAGLAVLGVPALSGA</sequence>
<evidence type="ECO:0000313" key="2">
    <source>
        <dbReference type="EMBL" id="GHI24402.1"/>
    </source>
</evidence>
<evidence type="ECO:0000256" key="1">
    <source>
        <dbReference type="SAM" id="Phobius"/>
    </source>
</evidence>
<proteinExistence type="predicted"/>
<evidence type="ECO:0000313" key="3">
    <source>
        <dbReference type="EMBL" id="GHI26469.1"/>
    </source>
</evidence>
<keyword evidence="4" id="KW-1185">Reference proteome</keyword>
<keyword evidence="1" id="KW-0472">Membrane</keyword>
<dbReference type="RefSeq" id="WP_226652301.1">
    <property type="nucleotide sequence ID" value="NZ_BNDW01000055.1"/>
</dbReference>
<organism evidence="3 4">
    <name type="scientific">Streptomyces hydrogenans</name>
    <dbReference type="NCBI Taxonomy" id="1873719"/>
    <lineage>
        <taxon>Bacteria</taxon>
        <taxon>Bacillati</taxon>
        <taxon>Actinomycetota</taxon>
        <taxon>Actinomycetes</taxon>
        <taxon>Kitasatosporales</taxon>
        <taxon>Streptomycetaceae</taxon>
        <taxon>Streptomyces</taxon>
    </lineage>
</organism>
<feature type="transmembrane region" description="Helical" evidence="1">
    <location>
        <begin position="137"/>
        <end position="153"/>
    </location>
</feature>
<feature type="transmembrane region" description="Helical" evidence="1">
    <location>
        <begin position="102"/>
        <end position="125"/>
    </location>
</feature>
<feature type="transmembrane region" description="Helical" evidence="1">
    <location>
        <begin position="311"/>
        <end position="332"/>
    </location>
</feature>
<comment type="caution">
    <text evidence="3">The sequence shown here is derived from an EMBL/GenBank/DDBJ whole genome shotgun (WGS) entry which is preliminary data.</text>
</comment>
<feature type="transmembrane region" description="Helical" evidence="1">
    <location>
        <begin position="165"/>
        <end position="183"/>
    </location>
</feature>
<feature type="transmembrane region" description="Helical" evidence="1">
    <location>
        <begin position="24"/>
        <end position="47"/>
    </location>
</feature>
<keyword evidence="1" id="KW-0812">Transmembrane</keyword>
<dbReference type="EMBL" id="BNDW01000055">
    <property type="protein sequence ID" value="GHI24402.1"/>
    <property type="molecule type" value="Genomic_DNA"/>
</dbReference>
<reference evidence="3" key="1">
    <citation type="submission" date="2024-05" db="EMBL/GenBank/DDBJ databases">
        <title>Whole genome shotgun sequence of Streptomyces hydrogenans NBRC 13475.</title>
        <authorList>
            <person name="Komaki H."/>
            <person name="Tamura T."/>
        </authorList>
    </citation>
    <scope>NUCLEOTIDE SEQUENCE</scope>
    <source>
        <strain evidence="3">NBRC 13475</strain>
    </source>
</reference>
<evidence type="ECO:0000313" key="4">
    <source>
        <dbReference type="Proteomes" id="UP001052739"/>
    </source>
</evidence>
<feature type="transmembrane region" description="Helical" evidence="1">
    <location>
        <begin position="338"/>
        <end position="360"/>
    </location>
</feature>